<dbReference type="KEGG" id="mic:Mic7113_2964"/>
<accession>K9WGT8</accession>
<dbReference type="Gene3D" id="3.90.1580.10">
    <property type="entry name" value="paralog of FGE (formylglycine-generating enzyme)"/>
    <property type="match status" value="1"/>
</dbReference>
<dbReference type="EMBL" id="CP003630">
    <property type="protein sequence ID" value="AFZ18737.1"/>
    <property type="molecule type" value="Genomic_DNA"/>
</dbReference>
<gene>
    <name evidence="2" type="ORF">Mic7113_2964</name>
</gene>
<dbReference type="PANTHER" id="PTHR23150">
    <property type="entry name" value="SULFATASE MODIFYING FACTOR 1, 2"/>
    <property type="match status" value="1"/>
</dbReference>
<dbReference type="RefSeq" id="WP_015182886.1">
    <property type="nucleotide sequence ID" value="NC_019738.1"/>
</dbReference>
<dbReference type="STRING" id="1173027.Mic7113_2964"/>
<proteinExistence type="predicted"/>
<evidence type="ECO:0000259" key="1">
    <source>
        <dbReference type="Pfam" id="PF03781"/>
    </source>
</evidence>
<dbReference type="SUPFAM" id="SSF56436">
    <property type="entry name" value="C-type lectin-like"/>
    <property type="match status" value="1"/>
</dbReference>
<evidence type="ECO:0000313" key="2">
    <source>
        <dbReference type="EMBL" id="AFZ18737.1"/>
    </source>
</evidence>
<dbReference type="HOGENOM" id="CLU_012431_0_1_3"/>
<dbReference type="GO" id="GO:0120147">
    <property type="term" value="F:formylglycine-generating oxidase activity"/>
    <property type="evidence" value="ECO:0007669"/>
    <property type="project" value="TreeGrafter"/>
</dbReference>
<evidence type="ECO:0000313" key="3">
    <source>
        <dbReference type="Proteomes" id="UP000010471"/>
    </source>
</evidence>
<dbReference type="Pfam" id="PF03781">
    <property type="entry name" value="FGE-sulfatase"/>
    <property type="match status" value="1"/>
</dbReference>
<sequence length="247" mass="28453">MLLDSFDWVTIPAGFFWMGTNLEVDQVAAADDWAKLVELPQHKVSLPSYQISRFPVTNAQWVQFLAHSNYPWADRDKLWGHGLPKGQENHPIVWVTWHDAVAFCKWTGVRLPTEAEWEKAARGIDKRLYPWGNHAPTSQLANYDKQVGKTTAVDAYPQGKSYYGLFDMAGNTWEWTSTIWGTDTHNPEFRYPYQADDGRENMDNPDILRVVRSGGWKYTPSLIRCAYRDWNKPHVRGSGLSFRVVAF</sequence>
<reference evidence="2 3" key="1">
    <citation type="submission" date="2012-06" db="EMBL/GenBank/DDBJ databases">
        <title>Finished chromosome of genome of Microcoleus sp. PCC 7113.</title>
        <authorList>
            <consortium name="US DOE Joint Genome Institute"/>
            <person name="Gugger M."/>
            <person name="Coursin T."/>
            <person name="Rippka R."/>
            <person name="Tandeau De Marsac N."/>
            <person name="Huntemann M."/>
            <person name="Wei C.-L."/>
            <person name="Han J."/>
            <person name="Detter J.C."/>
            <person name="Han C."/>
            <person name="Tapia R."/>
            <person name="Chen A."/>
            <person name="Kyrpides N."/>
            <person name="Mavromatis K."/>
            <person name="Markowitz V."/>
            <person name="Szeto E."/>
            <person name="Ivanova N."/>
            <person name="Pagani I."/>
            <person name="Pati A."/>
            <person name="Goodwin L."/>
            <person name="Nordberg H.P."/>
            <person name="Cantor M.N."/>
            <person name="Hua S.X."/>
            <person name="Woyke T."/>
            <person name="Kerfeld C.A."/>
        </authorList>
    </citation>
    <scope>NUCLEOTIDE SEQUENCE [LARGE SCALE GENOMIC DNA]</scope>
    <source>
        <strain evidence="2 3">PCC 7113</strain>
    </source>
</reference>
<protein>
    <recommendedName>
        <fullName evidence="1">Sulfatase-modifying factor enzyme-like domain-containing protein</fullName>
    </recommendedName>
</protein>
<dbReference type="AlphaFoldDB" id="K9WGT8"/>
<dbReference type="InterPro" id="IPR005532">
    <property type="entry name" value="SUMF_dom"/>
</dbReference>
<feature type="domain" description="Sulfatase-modifying factor enzyme-like" evidence="1">
    <location>
        <begin position="7"/>
        <end position="245"/>
    </location>
</feature>
<dbReference type="InterPro" id="IPR016187">
    <property type="entry name" value="CTDL_fold"/>
</dbReference>
<keyword evidence="3" id="KW-1185">Reference proteome</keyword>
<dbReference type="OrthoDB" id="569031at2"/>
<organism evidence="2 3">
    <name type="scientific">Allocoleopsis franciscana PCC 7113</name>
    <dbReference type="NCBI Taxonomy" id="1173027"/>
    <lineage>
        <taxon>Bacteria</taxon>
        <taxon>Bacillati</taxon>
        <taxon>Cyanobacteriota</taxon>
        <taxon>Cyanophyceae</taxon>
        <taxon>Coleofasciculales</taxon>
        <taxon>Coleofasciculaceae</taxon>
        <taxon>Allocoleopsis</taxon>
        <taxon>Allocoleopsis franciscana</taxon>
    </lineage>
</organism>
<dbReference type="Proteomes" id="UP000010471">
    <property type="component" value="Chromosome"/>
</dbReference>
<name>K9WGT8_9CYAN</name>
<dbReference type="InterPro" id="IPR051043">
    <property type="entry name" value="Sulfatase_Mod_Factor_Kinase"/>
</dbReference>
<dbReference type="eggNOG" id="COG1262">
    <property type="taxonomic scope" value="Bacteria"/>
</dbReference>
<dbReference type="InterPro" id="IPR042095">
    <property type="entry name" value="SUMF_sf"/>
</dbReference>
<dbReference type="PANTHER" id="PTHR23150:SF19">
    <property type="entry name" value="FORMYLGLYCINE-GENERATING ENZYME"/>
    <property type="match status" value="1"/>
</dbReference>